<evidence type="ECO:0000256" key="1">
    <source>
        <dbReference type="SAM" id="Phobius"/>
    </source>
</evidence>
<dbReference type="Proteomes" id="UP000244336">
    <property type="component" value="Chromosome 5"/>
</dbReference>
<name>A0A2T7DLW4_9POAL</name>
<keyword evidence="3" id="KW-1185">Reference proteome</keyword>
<dbReference type="EMBL" id="CM009753">
    <property type="protein sequence ID" value="PUZ56571.1"/>
    <property type="molecule type" value="Genomic_DNA"/>
</dbReference>
<dbReference type="OrthoDB" id="693277at2759"/>
<dbReference type="AlphaFoldDB" id="A0A2T7DLW4"/>
<accession>A0A2T7DLW4</accession>
<reference evidence="2 3" key="1">
    <citation type="submission" date="2018-04" db="EMBL/GenBank/DDBJ databases">
        <title>WGS assembly of Panicum hallii var. hallii HAL2.</title>
        <authorList>
            <person name="Lovell J."/>
            <person name="Jenkins J."/>
            <person name="Lowry D."/>
            <person name="Mamidi S."/>
            <person name="Sreedasyam A."/>
            <person name="Weng X."/>
            <person name="Barry K."/>
            <person name="Bonette J."/>
            <person name="Campitelli B."/>
            <person name="Daum C."/>
            <person name="Gordon S."/>
            <person name="Gould B."/>
            <person name="Lipzen A."/>
            <person name="MacQueen A."/>
            <person name="Palacio-Mejia J."/>
            <person name="Plott C."/>
            <person name="Shakirov E."/>
            <person name="Shu S."/>
            <person name="Yoshinaga Y."/>
            <person name="Zane M."/>
            <person name="Rokhsar D."/>
            <person name="Grimwood J."/>
            <person name="Schmutz J."/>
            <person name="Juenger T."/>
        </authorList>
    </citation>
    <scope>NUCLEOTIDE SEQUENCE [LARGE SCALE GENOMIC DNA]</scope>
    <source>
        <strain evidence="3">cv. HAL2</strain>
    </source>
</reference>
<organism evidence="2 3">
    <name type="scientific">Panicum hallii var. hallii</name>
    <dbReference type="NCBI Taxonomy" id="1504633"/>
    <lineage>
        <taxon>Eukaryota</taxon>
        <taxon>Viridiplantae</taxon>
        <taxon>Streptophyta</taxon>
        <taxon>Embryophyta</taxon>
        <taxon>Tracheophyta</taxon>
        <taxon>Spermatophyta</taxon>
        <taxon>Magnoliopsida</taxon>
        <taxon>Liliopsida</taxon>
        <taxon>Poales</taxon>
        <taxon>Poaceae</taxon>
        <taxon>PACMAD clade</taxon>
        <taxon>Panicoideae</taxon>
        <taxon>Panicodae</taxon>
        <taxon>Paniceae</taxon>
        <taxon>Panicinae</taxon>
        <taxon>Panicum</taxon>
        <taxon>Panicum sect. Panicum</taxon>
    </lineage>
</organism>
<evidence type="ECO:0000313" key="3">
    <source>
        <dbReference type="Proteomes" id="UP000244336"/>
    </source>
</evidence>
<sequence>MEGANTNAKAPPKAAWTMVCLPKEEGGLGIQPADSDSIFKIMDSLKIQLNTPNFMSIIILLCWTIWTSRNDLFFHGIQPSLIGYRAFFRKELVMHQVRPKHKLSLEEWINSFG</sequence>
<keyword evidence="1" id="KW-0812">Transmembrane</keyword>
<feature type="transmembrane region" description="Helical" evidence="1">
    <location>
        <begin position="47"/>
        <end position="66"/>
    </location>
</feature>
<protein>
    <submittedName>
        <fullName evidence="2">Uncharacterized protein</fullName>
    </submittedName>
</protein>
<gene>
    <name evidence="2" type="ORF">GQ55_5G331700</name>
</gene>
<keyword evidence="1" id="KW-1133">Transmembrane helix</keyword>
<dbReference type="Gramene" id="PUZ56571">
    <property type="protein sequence ID" value="PUZ56571"/>
    <property type="gene ID" value="GQ55_5G331700"/>
</dbReference>
<evidence type="ECO:0000313" key="2">
    <source>
        <dbReference type="EMBL" id="PUZ56571.1"/>
    </source>
</evidence>
<keyword evidence="1" id="KW-0472">Membrane</keyword>
<proteinExistence type="predicted"/>